<feature type="transmembrane region" description="Helical" evidence="1">
    <location>
        <begin position="84"/>
        <end position="105"/>
    </location>
</feature>
<proteinExistence type="predicted"/>
<gene>
    <name evidence="2" type="ORF">DBRI1063_LOCUS24687</name>
</gene>
<accession>A0A6U3VB61</accession>
<reference evidence="2" key="1">
    <citation type="submission" date="2021-01" db="EMBL/GenBank/DDBJ databases">
        <authorList>
            <person name="Corre E."/>
            <person name="Pelletier E."/>
            <person name="Niang G."/>
            <person name="Scheremetjew M."/>
            <person name="Finn R."/>
            <person name="Kale V."/>
            <person name="Holt S."/>
            <person name="Cochrane G."/>
            <person name="Meng A."/>
            <person name="Brown T."/>
            <person name="Cohen L."/>
        </authorList>
    </citation>
    <scope>NUCLEOTIDE SEQUENCE</scope>
    <source>
        <strain evidence="2">Pop2</strain>
    </source>
</reference>
<keyword evidence="1" id="KW-0472">Membrane</keyword>
<dbReference type="EMBL" id="HBGN01038607">
    <property type="protein sequence ID" value="CAD9356807.1"/>
    <property type="molecule type" value="Transcribed_RNA"/>
</dbReference>
<keyword evidence="1" id="KW-0812">Transmembrane</keyword>
<evidence type="ECO:0000256" key="1">
    <source>
        <dbReference type="SAM" id="Phobius"/>
    </source>
</evidence>
<keyword evidence="1" id="KW-1133">Transmembrane helix</keyword>
<dbReference type="AlphaFoldDB" id="A0A6U3VB61"/>
<organism evidence="2">
    <name type="scientific">Ditylum brightwellii</name>
    <dbReference type="NCBI Taxonomy" id="49249"/>
    <lineage>
        <taxon>Eukaryota</taxon>
        <taxon>Sar</taxon>
        <taxon>Stramenopiles</taxon>
        <taxon>Ochrophyta</taxon>
        <taxon>Bacillariophyta</taxon>
        <taxon>Mediophyceae</taxon>
        <taxon>Lithodesmiophycidae</taxon>
        <taxon>Lithodesmiales</taxon>
        <taxon>Lithodesmiaceae</taxon>
        <taxon>Ditylum</taxon>
    </lineage>
</organism>
<evidence type="ECO:0000313" key="2">
    <source>
        <dbReference type="EMBL" id="CAD9356807.1"/>
    </source>
</evidence>
<name>A0A6U3VB61_9STRA</name>
<sequence>MQNAQIKEFVTVRDSRMQLFPWLQRQKACGVGSLLPTRDCSEHGTYEFMKDLTPLESFTMSILQWISPSLLQVLERVQRMVTDYFLGIQTALVLAFVTVAGHWPLACNERIYVPWCNDIMDIIP</sequence>
<protein>
    <submittedName>
        <fullName evidence="2">Uncharacterized protein</fullName>
    </submittedName>
</protein>